<evidence type="ECO:0000313" key="5">
    <source>
        <dbReference type="Proteomes" id="UP001431572"/>
    </source>
</evidence>
<proteinExistence type="predicted"/>
<dbReference type="SUPFAM" id="SSF53335">
    <property type="entry name" value="S-adenosyl-L-methionine-dependent methyltransferases"/>
    <property type="match status" value="1"/>
</dbReference>
<dbReference type="Pfam" id="PF08241">
    <property type="entry name" value="Methyltransf_11"/>
    <property type="match status" value="1"/>
</dbReference>
<dbReference type="GO" id="GO:0008757">
    <property type="term" value="F:S-adenosylmethionine-dependent methyltransferase activity"/>
    <property type="evidence" value="ECO:0007669"/>
    <property type="project" value="InterPro"/>
</dbReference>
<keyword evidence="2" id="KW-0808">Transferase</keyword>
<reference evidence="2 4" key="1">
    <citation type="submission" date="2020-06" db="EMBL/GenBank/DDBJ databases">
        <title>Anoxygenic phototrophic Chloroflexota member uses a Type I reaction center.</title>
        <authorList>
            <person name="Tsuji J.M."/>
            <person name="Shaw N.A."/>
            <person name="Nagashima S."/>
            <person name="Venkiteswaran J."/>
            <person name="Schiff S.L."/>
            <person name="Hanada S."/>
            <person name="Tank M."/>
            <person name="Neufeld J.D."/>
        </authorList>
    </citation>
    <scope>NUCLEOTIDE SEQUENCE [LARGE SCALE GENOMIC DNA]</scope>
    <source>
        <strain evidence="2">L227-S17</strain>
    </source>
</reference>
<organism evidence="2 4">
    <name type="scientific">Candidatus Chlorohelix allophototropha</name>
    <dbReference type="NCBI Taxonomy" id="3003348"/>
    <lineage>
        <taxon>Bacteria</taxon>
        <taxon>Bacillati</taxon>
        <taxon>Chloroflexota</taxon>
        <taxon>Chloroflexia</taxon>
        <taxon>Candidatus Chloroheliales</taxon>
        <taxon>Candidatus Chloroheliaceae</taxon>
        <taxon>Candidatus Chlorohelix</taxon>
    </lineage>
</organism>
<dbReference type="RefSeq" id="WP_341468020.1">
    <property type="nucleotide sequence ID" value="NZ_CP128399.1"/>
</dbReference>
<dbReference type="AlphaFoldDB" id="A0A8T7LTP5"/>
<dbReference type="GO" id="GO:0032259">
    <property type="term" value="P:methylation"/>
    <property type="evidence" value="ECO:0007669"/>
    <property type="project" value="UniProtKB-KW"/>
</dbReference>
<dbReference type="Gene3D" id="3.40.50.150">
    <property type="entry name" value="Vaccinia Virus protein VP39"/>
    <property type="match status" value="1"/>
</dbReference>
<evidence type="ECO:0000259" key="1">
    <source>
        <dbReference type="Pfam" id="PF08241"/>
    </source>
</evidence>
<evidence type="ECO:0000313" key="2">
    <source>
        <dbReference type="EMBL" id="NWJ44243.1"/>
    </source>
</evidence>
<keyword evidence="2" id="KW-0489">Methyltransferase</keyword>
<dbReference type="InterPro" id="IPR013216">
    <property type="entry name" value="Methyltransf_11"/>
</dbReference>
<evidence type="ECO:0000313" key="3">
    <source>
        <dbReference type="EMBL" id="WJW66140.1"/>
    </source>
</evidence>
<name>A0A8T7LTP5_9CHLR</name>
<dbReference type="CDD" id="cd02440">
    <property type="entry name" value="AdoMet_MTases"/>
    <property type="match status" value="1"/>
</dbReference>
<dbReference type="EMBL" id="JACATZ010000001">
    <property type="protein sequence ID" value="NWJ44243.1"/>
    <property type="molecule type" value="Genomic_DNA"/>
</dbReference>
<dbReference type="InterPro" id="IPR029063">
    <property type="entry name" value="SAM-dependent_MTases_sf"/>
</dbReference>
<sequence length="451" mass="51047">MIDSELLDLVRCPQCIEKALAQGKVVDREIGRLTLRYGRIQCGNCGTEYTAHNDKTPSTDGVGWATSALAPDDLDLLPKRGFYLNLMPRNNFEQNTRYLEEEFEHEIDHEYISLPWLGAAVRNDLLRKMLKPSGADIALEVGCGNGKFCYWNRDRFGTVVGLDAAPLFAEQALDELPLIRGDVRLLPFAPESFNKIFSIDLLEHLPADGIAPYFAELNRVLNLGGQVFIFSNTREMGKLAPVIKLEKKVANFFARKGIFDFKRDELRKSDHIKAIRTFDELEAAIKEGGFKLERTVFWNGVFQGLVDNVIVKAGEYLLRRRVKRRIEQRTNAAENSNSSAATRLVAGTTGISPDWADGGKPRMSEEKFLQDKSQVELEAEKVASDTEQNAAIDLAIRKSLKRSMDKRTSNTYMLILRVLTFMMRLDIWLFGKMRTGPYFILIRKVGTPGNR</sequence>
<dbReference type="Proteomes" id="UP001431572">
    <property type="component" value="Chromosome 1"/>
</dbReference>
<dbReference type="EMBL" id="CP128399">
    <property type="protein sequence ID" value="WJW66140.1"/>
    <property type="molecule type" value="Genomic_DNA"/>
</dbReference>
<protein>
    <submittedName>
        <fullName evidence="2">Methyltransferase domain-containing protein</fullName>
    </submittedName>
</protein>
<accession>A0A8T7LTP5</accession>
<keyword evidence="5" id="KW-1185">Reference proteome</keyword>
<dbReference type="Proteomes" id="UP000521676">
    <property type="component" value="Unassembled WGS sequence"/>
</dbReference>
<evidence type="ECO:0000313" key="4">
    <source>
        <dbReference type="Proteomes" id="UP000521676"/>
    </source>
</evidence>
<feature type="domain" description="Methyltransferase type 11" evidence="1">
    <location>
        <begin position="139"/>
        <end position="229"/>
    </location>
</feature>
<reference evidence="3" key="2">
    <citation type="journal article" date="2024" name="Nature">
        <title>Anoxygenic phototroph of the Chloroflexota uses a type I reaction centre.</title>
        <authorList>
            <person name="Tsuji J.M."/>
            <person name="Shaw N.A."/>
            <person name="Nagashima S."/>
            <person name="Venkiteswaran J.J."/>
            <person name="Schiff S.L."/>
            <person name="Watanabe T."/>
            <person name="Fukui M."/>
            <person name="Hanada S."/>
            <person name="Tank M."/>
            <person name="Neufeld J.D."/>
        </authorList>
    </citation>
    <scope>NUCLEOTIDE SEQUENCE</scope>
    <source>
        <strain evidence="3">L227-S17</strain>
    </source>
</reference>
<gene>
    <name evidence="2" type="ORF">HXX08_00045</name>
    <name evidence="3" type="ORF">OZ401_001929</name>
</gene>